<dbReference type="InterPro" id="IPR039420">
    <property type="entry name" value="WalR-like"/>
</dbReference>
<dbReference type="PROSITE" id="PS50110">
    <property type="entry name" value="RESPONSE_REGULATORY"/>
    <property type="match status" value="1"/>
</dbReference>
<dbReference type="Pfam" id="PF00486">
    <property type="entry name" value="Trans_reg_C"/>
    <property type="match status" value="1"/>
</dbReference>
<dbReference type="GO" id="GO:0000156">
    <property type="term" value="F:phosphorelay response regulator activity"/>
    <property type="evidence" value="ECO:0007669"/>
    <property type="project" value="TreeGrafter"/>
</dbReference>
<keyword evidence="6" id="KW-0804">Transcription</keyword>
<feature type="domain" description="OmpR/PhoB-type" evidence="11">
    <location>
        <begin position="141"/>
        <end position="240"/>
    </location>
</feature>
<dbReference type="EMBL" id="AP008230">
    <property type="protein sequence ID" value="BAE85327.1"/>
    <property type="molecule type" value="Genomic_DNA"/>
</dbReference>
<dbReference type="eggNOG" id="COG0745">
    <property type="taxonomic scope" value="Bacteria"/>
</dbReference>
<dbReference type="Gene3D" id="3.40.50.2300">
    <property type="match status" value="1"/>
</dbReference>
<evidence type="ECO:0000256" key="3">
    <source>
        <dbReference type="ARBA" id="ARBA00023012"/>
    </source>
</evidence>
<dbReference type="InterPro" id="IPR016032">
    <property type="entry name" value="Sig_transdc_resp-reg_C-effctor"/>
</dbReference>
<dbReference type="InterPro" id="IPR001867">
    <property type="entry name" value="OmpR/PhoB-type_DNA-bd"/>
</dbReference>
<dbReference type="GO" id="GO:0005829">
    <property type="term" value="C:cytosol"/>
    <property type="evidence" value="ECO:0007669"/>
    <property type="project" value="TreeGrafter"/>
</dbReference>
<dbReference type="CDD" id="cd00383">
    <property type="entry name" value="trans_reg_C"/>
    <property type="match status" value="1"/>
</dbReference>
<evidence type="ECO:0000259" key="11">
    <source>
        <dbReference type="PROSITE" id="PS51755"/>
    </source>
</evidence>
<dbReference type="InterPro" id="IPR001789">
    <property type="entry name" value="Sig_transdc_resp-reg_receiver"/>
</dbReference>
<reference evidence="12 13" key="1">
    <citation type="journal article" date="2006" name="J. Bacteriol.">
        <title>Complete genome sequence of the dehalorespiring bacterium Desulfitobacterium hafniense Y51 and comparison with Dehalococcoides ethenogenes 195.</title>
        <authorList>
            <person name="Nonaka H."/>
            <person name="Keresztes G."/>
            <person name="Shinoda Y."/>
            <person name="Ikenaga Y."/>
            <person name="Abe M."/>
            <person name="Naito K."/>
            <person name="Inatomi K."/>
            <person name="Furukawa K."/>
            <person name="Inui M."/>
            <person name="Yukawa H."/>
        </authorList>
    </citation>
    <scope>NUCLEOTIDE SEQUENCE [LARGE SCALE GENOMIC DNA]</scope>
    <source>
        <strain evidence="12 13">Y51</strain>
    </source>
</reference>
<dbReference type="PANTHER" id="PTHR48111:SF40">
    <property type="entry name" value="PHOSPHATE REGULON TRANSCRIPTIONAL REGULATORY PROTEIN PHOB"/>
    <property type="match status" value="1"/>
</dbReference>
<evidence type="ECO:0000313" key="13">
    <source>
        <dbReference type="Proteomes" id="UP000001946"/>
    </source>
</evidence>
<dbReference type="GO" id="GO:0032993">
    <property type="term" value="C:protein-DNA complex"/>
    <property type="evidence" value="ECO:0007669"/>
    <property type="project" value="TreeGrafter"/>
</dbReference>
<feature type="domain" description="Response regulatory" evidence="10">
    <location>
        <begin position="12"/>
        <end position="124"/>
    </location>
</feature>
<dbReference type="SMART" id="SM00862">
    <property type="entry name" value="Trans_reg_C"/>
    <property type="match status" value="1"/>
</dbReference>
<dbReference type="STRING" id="138119.DSY3538"/>
<evidence type="ECO:0000256" key="7">
    <source>
        <dbReference type="ARBA" id="ARBA00024867"/>
    </source>
</evidence>
<dbReference type="KEGG" id="dsy:DSY3538"/>
<organism evidence="12 13">
    <name type="scientific">Desulfitobacterium hafniense (strain Y51)</name>
    <dbReference type="NCBI Taxonomy" id="138119"/>
    <lineage>
        <taxon>Bacteria</taxon>
        <taxon>Bacillati</taxon>
        <taxon>Bacillota</taxon>
        <taxon>Clostridia</taxon>
        <taxon>Eubacteriales</taxon>
        <taxon>Desulfitobacteriaceae</taxon>
        <taxon>Desulfitobacterium</taxon>
    </lineage>
</organism>
<feature type="DNA-binding region" description="OmpR/PhoB-type" evidence="9">
    <location>
        <begin position="141"/>
        <end position="240"/>
    </location>
</feature>
<evidence type="ECO:0000256" key="4">
    <source>
        <dbReference type="ARBA" id="ARBA00023015"/>
    </source>
</evidence>
<evidence type="ECO:0000256" key="1">
    <source>
        <dbReference type="ARBA" id="ARBA00018672"/>
    </source>
</evidence>
<evidence type="ECO:0000256" key="5">
    <source>
        <dbReference type="ARBA" id="ARBA00023125"/>
    </source>
</evidence>
<keyword evidence="5 9" id="KW-0238">DNA-binding</keyword>
<evidence type="ECO:0000256" key="6">
    <source>
        <dbReference type="ARBA" id="ARBA00023163"/>
    </source>
</evidence>
<protein>
    <recommendedName>
        <fullName evidence="1">Stage 0 sporulation protein A homolog</fullName>
    </recommendedName>
</protein>
<keyword evidence="4" id="KW-0805">Transcription regulation</keyword>
<dbReference type="HOGENOM" id="CLU_000445_30_4_9"/>
<proteinExistence type="predicted"/>
<dbReference type="GO" id="GO:0006355">
    <property type="term" value="P:regulation of DNA-templated transcription"/>
    <property type="evidence" value="ECO:0007669"/>
    <property type="project" value="InterPro"/>
</dbReference>
<evidence type="ECO:0000256" key="8">
    <source>
        <dbReference type="PROSITE-ProRule" id="PRU00169"/>
    </source>
</evidence>
<dbReference type="Gene3D" id="1.10.10.10">
    <property type="entry name" value="Winged helix-like DNA-binding domain superfamily/Winged helix DNA-binding domain"/>
    <property type="match status" value="1"/>
</dbReference>
<dbReference type="AlphaFoldDB" id="Q24RL5"/>
<dbReference type="CDD" id="cd17574">
    <property type="entry name" value="REC_OmpR"/>
    <property type="match status" value="1"/>
</dbReference>
<dbReference type="InterPro" id="IPR011006">
    <property type="entry name" value="CheY-like_superfamily"/>
</dbReference>
<evidence type="ECO:0000256" key="9">
    <source>
        <dbReference type="PROSITE-ProRule" id="PRU01091"/>
    </source>
</evidence>
<dbReference type="SUPFAM" id="SSF46894">
    <property type="entry name" value="C-terminal effector domain of the bipartite response regulators"/>
    <property type="match status" value="1"/>
</dbReference>
<gene>
    <name evidence="12" type="ordered locus">DSY3538</name>
</gene>
<sequence length="240" mass="26882">MPGGTLMVPASTILIIDDDNDICEVIGALLQSEGFLTLRACNGQEALSLLNSSVDLIILDIMMPGDSGFTICEKMRRITTAPILYLSAKSLTADKEMAFDSGGDDYLTKPFIPAELLTRVKAILRRYQVYRGKKLSSKSDRDLIRINNLVVHPTSGEVFLNGTPLLLRPKEYQLLAFLVRNRGTVFSVQNLYEQLWGESYLPSANNTVMVHIRNLRQKIEADPQHPKYILTVWGEGYKFA</sequence>
<dbReference type="SMART" id="SM00448">
    <property type="entry name" value="REC"/>
    <property type="match status" value="1"/>
</dbReference>
<dbReference type="Pfam" id="PF00072">
    <property type="entry name" value="Response_reg"/>
    <property type="match status" value="1"/>
</dbReference>
<evidence type="ECO:0000313" key="12">
    <source>
        <dbReference type="EMBL" id="BAE85327.1"/>
    </source>
</evidence>
<evidence type="ECO:0000256" key="2">
    <source>
        <dbReference type="ARBA" id="ARBA00022553"/>
    </source>
</evidence>
<evidence type="ECO:0000259" key="10">
    <source>
        <dbReference type="PROSITE" id="PS50110"/>
    </source>
</evidence>
<dbReference type="PANTHER" id="PTHR48111">
    <property type="entry name" value="REGULATOR OF RPOS"/>
    <property type="match status" value="1"/>
</dbReference>
<comment type="function">
    <text evidence="7">May play the central regulatory role in sporulation. It may be an element of the effector pathway responsible for the activation of sporulation genes in response to nutritional stress. Spo0A may act in concert with spo0H (a sigma factor) to control the expression of some genes that are critical to the sporulation process.</text>
</comment>
<keyword evidence="3" id="KW-0902">Two-component regulatory system</keyword>
<name>Q24RL5_DESHY</name>
<keyword evidence="2 8" id="KW-0597">Phosphoprotein</keyword>
<dbReference type="PROSITE" id="PS51755">
    <property type="entry name" value="OMPR_PHOB"/>
    <property type="match status" value="1"/>
</dbReference>
<dbReference type="GO" id="GO:0000976">
    <property type="term" value="F:transcription cis-regulatory region binding"/>
    <property type="evidence" value="ECO:0007669"/>
    <property type="project" value="TreeGrafter"/>
</dbReference>
<dbReference type="SUPFAM" id="SSF52172">
    <property type="entry name" value="CheY-like"/>
    <property type="match status" value="1"/>
</dbReference>
<accession>Q24RL5</accession>
<keyword evidence="13" id="KW-1185">Reference proteome</keyword>
<dbReference type="Proteomes" id="UP000001946">
    <property type="component" value="Chromosome"/>
</dbReference>
<dbReference type="FunFam" id="1.10.10.10:FF:000018">
    <property type="entry name" value="DNA-binding response regulator ResD"/>
    <property type="match status" value="1"/>
</dbReference>
<feature type="modified residue" description="4-aspartylphosphate" evidence="8">
    <location>
        <position position="60"/>
    </location>
</feature>
<dbReference type="InterPro" id="IPR036388">
    <property type="entry name" value="WH-like_DNA-bd_sf"/>
</dbReference>